<proteinExistence type="predicted"/>
<dbReference type="GO" id="GO:0016020">
    <property type="term" value="C:membrane"/>
    <property type="evidence" value="ECO:0007669"/>
    <property type="project" value="UniProtKB-SubCell"/>
</dbReference>
<dbReference type="PANTHER" id="PTHR30221:SF8">
    <property type="entry name" value="SMALL-CONDUCTANCE MECHANOSENSITIVE CHANNEL"/>
    <property type="match status" value="1"/>
</dbReference>
<dbReference type="Proteomes" id="UP000285211">
    <property type="component" value="Unassembled WGS sequence"/>
</dbReference>
<name>A0A437KS59_9FLAO</name>
<feature type="transmembrane region" description="Helical" evidence="5">
    <location>
        <begin position="76"/>
        <end position="96"/>
    </location>
</feature>
<dbReference type="AlphaFoldDB" id="A0A437KS59"/>
<dbReference type="InterPro" id="IPR006685">
    <property type="entry name" value="MscS_channel_2nd"/>
</dbReference>
<evidence type="ECO:0000256" key="5">
    <source>
        <dbReference type="SAM" id="Phobius"/>
    </source>
</evidence>
<dbReference type="SUPFAM" id="SSF50182">
    <property type="entry name" value="Sm-like ribonucleoproteins"/>
    <property type="match status" value="1"/>
</dbReference>
<evidence type="ECO:0000256" key="3">
    <source>
        <dbReference type="ARBA" id="ARBA00022989"/>
    </source>
</evidence>
<dbReference type="RefSeq" id="WP_128195891.1">
    <property type="nucleotide sequence ID" value="NZ_SACJ01000007.1"/>
</dbReference>
<evidence type="ECO:0000313" key="7">
    <source>
        <dbReference type="EMBL" id="RVT74917.1"/>
    </source>
</evidence>
<comment type="caution">
    <text evidence="7">The sequence shown here is derived from an EMBL/GenBank/DDBJ whole genome shotgun (WGS) entry which is preliminary data.</text>
</comment>
<keyword evidence="3 5" id="KW-1133">Transmembrane helix</keyword>
<dbReference type="PANTHER" id="PTHR30221">
    <property type="entry name" value="SMALL-CONDUCTANCE MECHANOSENSITIVE CHANNEL"/>
    <property type="match status" value="1"/>
</dbReference>
<sequence length="179" mass="20077">MNFFNNFTNESIATGIVVLILIISRIMSTKLVRKFAKSTHIIENRTNLVIKYFHLLINILVVIALIIIWGVRPKEIISGIASVATVIGVAGVVMIAQWSILSNITSGVLLFFSFPFKIGDVIQILDKDFPIIGEIEDIGAFHVTLKNKEGETIIYPNNLFFQKGVSILPNHYDEKEFVD</sequence>
<feature type="domain" description="Mechanosensitive ion channel MscS" evidence="6">
    <location>
        <begin position="100"/>
        <end position="163"/>
    </location>
</feature>
<organism evidence="7 8">
    <name type="scientific">Flavobacterium sufflavum</name>
    <dbReference type="NCBI Taxonomy" id="1921138"/>
    <lineage>
        <taxon>Bacteria</taxon>
        <taxon>Pseudomonadati</taxon>
        <taxon>Bacteroidota</taxon>
        <taxon>Flavobacteriia</taxon>
        <taxon>Flavobacteriales</taxon>
        <taxon>Flavobacteriaceae</taxon>
        <taxon>Flavobacterium</taxon>
    </lineage>
</organism>
<dbReference type="EMBL" id="SACJ01000007">
    <property type="protein sequence ID" value="RVT74917.1"/>
    <property type="molecule type" value="Genomic_DNA"/>
</dbReference>
<protein>
    <submittedName>
        <fullName evidence="7">Mechanosensitive ion channel</fullName>
    </submittedName>
</protein>
<evidence type="ECO:0000256" key="1">
    <source>
        <dbReference type="ARBA" id="ARBA00004370"/>
    </source>
</evidence>
<dbReference type="OrthoDB" id="5705501at2"/>
<dbReference type="InterPro" id="IPR023408">
    <property type="entry name" value="MscS_beta-dom_sf"/>
</dbReference>
<keyword evidence="8" id="KW-1185">Reference proteome</keyword>
<reference evidence="7 8" key="1">
    <citation type="submission" date="2019-01" db="EMBL/GenBank/DDBJ databases">
        <authorList>
            <person name="Chen W.-M."/>
        </authorList>
    </citation>
    <scope>NUCLEOTIDE SEQUENCE [LARGE SCALE GENOMIC DNA]</scope>
    <source>
        <strain evidence="7 8">BBQ-12</strain>
    </source>
</reference>
<comment type="subcellular location">
    <subcellularLocation>
        <location evidence="1">Membrane</location>
    </subcellularLocation>
</comment>
<evidence type="ECO:0000256" key="2">
    <source>
        <dbReference type="ARBA" id="ARBA00022692"/>
    </source>
</evidence>
<dbReference type="InterPro" id="IPR045275">
    <property type="entry name" value="MscS_archaea/bacteria_type"/>
</dbReference>
<evidence type="ECO:0000313" key="8">
    <source>
        <dbReference type="Proteomes" id="UP000285211"/>
    </source>
</evidence>
<evidence type="ECO:0000256" key="4">
    <source>
        <dbReference type="ARBA" id="ARBA00023136"/>
    </source>
</evidence>
<keyword evidence="2 5" id="KW-0812">Transmembrane</keyword>
<keyword evidence="4 5" id="KW-0472">Membrane</keyword>
<feature type="transmembrane region" description="Helical" evidence="5">
    <location>
        <begin position="12"/>
        <end position="32"/>
    </location>
</feature>
<evidence type="ECO:0000259" key="6">
    <source>
        <dbReference type="Pfam" id="PF00924"/>
    </source>
</evidence>
<dbReference type="GO" id="GO:0008381">
    <property type="term" value="F:mechanosensitive monoatomic ion channel activity"/>
    <property type="evidence" value="ECO:0007669"/>
    <property type="project" value="InterPro"/>
</dbReference>
<dbReference type="Gene3D" id="2.30.30.60">
    <property type="match status" value="1"/>
</dbReference>
<feature type="transmembrane region" description="Helical" evidence="5">
    <location>
        <begin position="52"/>
        <end position="70"/>
    </location>
</feature>
<dbReference type="InterPro" id="IPR010920">
    <property type="entry name" value="LSM_dom_sf"/>
</dbReference>
<gene>
    <name evidence="7" type="ORF">EOD40_12145</name>
</gene>
<accession>A0A437KS59</accession>
<dbReference type="Pfam" id="PF00924">
    <property type="entry name" value="MS_channel_2nd"/>
    <property type="match status" value="1"/>
</dbReference>